<evidence type="ECO:0008006" key="3">
    <source>
        <dbReference type="Google" id="ProtNLM"/>
    </source>
</evidence>
<comment type="caution">
    <text evidence="1">The sequence shown here is derived from an EMBL/GenBank/DDBJ whole genome shotgun (WGS) entry which is preliminary data.</text>
</comment>
<protein>
    <recommendedName>
        <fullName evidence="3">Thioesterase family protein</fullName>
    </recommendedName>
</protein>
<gene>
    <name evidence="1" type="ORF">GCM10020369_49610</name>
</gene>
<name>A0ABP6T462_9ACTN</name>
<dbReference type="RefSeq" id="WP_345730603.1">
    <property type="nucleotide sequence ID" value="NZ_BAAAYN010000032.1"/>
</dbReference>
<keyword evidence="2" id="KW-1185">Reference proteome</keyword>
<evidence type="ECO:0000313" key="2">
    <source>
        <dbReference type="Proteomes" id="UP001501676"/>
    </source>
</evidence>
<dbReference type="EMBL" id="BAAAYN010000032">
    <property type="protein sequence ID" value="GAA3391480.1"/>
    <property type="molecule type" value="Genomic_DNA"/>
</dbReference>
<proteinExistence type="predicted"/>
<reference evidence="2" key="1">
    <citation type="journal article" date="2019" name="Int. J. Syst. Evol. Microbiol.">
        <title>The Global Catalogue of Microorganisms (GCM) 10K type strain sequencing project: providing services to taxonomists for standard genome sequencing and annotation.</title>
        <authorList>
            <consortium name="The Broad Institute Genomics Platform"/>
            <consortium name="The Broad Institute Genome Sequencing Center for Infectious Disease"/>
            <person name="Wu L."/>
            <person name="Ma J."/>
        </authorList>
    </citation>
    <scope>NUCLEOTIDE SEQUENCE [LARGE SCALE GENOMIC DNA]</scope>
    <source>
        <strain evidence="2">JCM 9458</strain>
    </source>
</reference>
<sequence>MTAVRPLRAVADPPRAAAGGVAADAWLSPGVDQLLRSLNLWRVGTDHFLAMAADPDWPAFPAAQLVAALVTAAERSVPECRVRLVSWSPGALPSARRSVRIVVDAVHRGPSGDVTAQLTVDQRDSARGPRRRHGHAIVLLTPDVPAAADVVGVASGRAGDRPAASVAVRPAARFAVRPAVPIGAREVGASGLVPPDLPTMLAAGALGDRLSVDPTTGRALLAYFGAALTVPADSRGQRATVVASTVAFLAPAGHGTGLTLGRVGTGGGELPAEGHAHAMTEFRTPAGVPVVQTSQAVILSR</sequence>
<evidence type="ECO:0000313" key="1">
    <source>
        <dbReference type="EMBL" id="GAA3391480.1"/>
    </source>
</evidence>
<accession>A0ABP6T462</accession>
<dbReference type="Proteomes" id="UP001501676">
    <property type="component" value="Unassembled WGS sequence"/>
</dbReference>
<organism evidence="1 2">
    <name type="scientific">Cryptosporangium minutisporangium</name>
    <dbReference type="NCBI Taxonomy" id="113569"/>
    <lineage>
        <taxon>Bacteria</taxon>
        <taxon>Bacillati</taxon>
        <taxon>Actinomycetota</taxon>
        <taxon>Actinomycetes</taxon>
        <taxon>Cryptosporangiales</taxon>
        <taxon>Cryptosporangiaceae</taxon>
        <taxon>Cryptosporangium</taxon>
    </lineage>
</organism>